<dbReference type="Proteomes" id="UP000014570">
    <property type="component" value="Unassembled WGS sequence"/>
</dbReference>
<dbReference type="EMBL" id="AHNP02000007">
    <property type="protein sequence ID" value="EPG58329.1"/>
    <property type="molecule type" value="Genomic_DNA"/>
</dbReference>
<reference evidence="1 2" key="1">
    <citation type="submission" date="2013-04" db="EMBL/GenBank/DDBJ databases">
        <authorList>
            <person name="Harkins D.M."/>
            <person name="Durkin A.S."/>
            <person name="Brinkac L.M."/>
            <person name="Haft D.H."/>
            <person name="Selengut J.D."/>
            <person name="Sanka R."/>
            <person name="DePew J."/>
            <person name="Purushe J."/>
            <person name="Chanthongthip A."/>
            <person name="Lattana O."/>
            <person name="Phetsouvanh R."/>
            <person name="Newton P.N."/>
            <person name="Vinetz J.M."/>
            <person name="Sutton G.G."/>
            <person name="Nierman W.C."/>
            <person name="Fouts D.E."/>
        </authorList>
    </citation>
    <scope>NUCLEOTIDE SEQUENCE [LARGE SCALE GENOMIC DNA]</scope>
    <source>
        <strain evidence="1 2">UI 09931</strain>
    </source>
</reference>
<proteinExistence type="predicted"/>
<organism evidence="1 2">
    <name type="scientific">Leptospira borgpetersenii serovar Javanica str. UI 09931</name>
    <dbReference type="NCBI Taxonomy" id="1049767"/>
    <lineage>
        <taxon>Bacteria</taxon>
        <taxon>Pseudomonadati</taxon>
        <taxon>Spirochaetota</taxon>
        <taxon>Spirochaetia</taxon>
        <taxon>Leptospirales</taxon>
        <taxon>Leptospiraceae</taxon>
        <taxon>Leptospira</taxon>
    </lineage>
</organism>
<name>A0AAV3JFH1_LEPBO</name>
<gene>
    <name evidence="1" type="ORF">LEP1GSC103_2146</name>
</gene>
<dbReference type="AlphaFoldDB" id="A0AAV3JFH1"/>
<protein>
    <submittedName>
        <fullName evidence="1">Uncharacterized protein</fullName>
    </submittedName>
</protein>
<accession>A0AAV3JFH1</accession>
<evidence type="ECO:0000313" key="1">
    <source>
        <dbReference type="EMBL" id="EPG58329.1"/>
    </source>
</evidence>
<evidence type="ECO:0000313" key="2">
    <source>
        <dbReference type="Proteomes" id="UP000014570"/>
    </source>
</evidence>
<comment type="caution">
    <text evidence="1">The sequence shown here is derived from an EMBL/GenBank/DDBJ whole genome shotgun (WGS) entry which is preliminary data.</text>
</comment>
<sequence length="68" mass="7856">MKKAKKVKNGYTEREFNMENKSNKRDYLEEWKGIVNAKDLHKALVEHFSYLADTPGFEKVLYSDAGSG</sequence>